<dbReference type="AlphaFoldDB" id="A0A1I5X322"/>
<evidence type="ECO:0000256" key="5">
    <source>
        <dbReference type="ARBA" id="ARBA00022777"/>
    </source>
</evidence>
<keyword evidence="4" id="KW-0547">Nucleotide-binding</keyword>
<comment type="catalytic activity">
    <reaction evidence="1">
        <text>ATP + protein L-histidine = ADP + protein N-phospho-L-histidine.</text>
        <dbReference type="EC" id="2.7.13.3"/>
    </reaction>
</comment>
<dbReference type="Proteomes" id="UP000198892">
    <property type="component" value="Unassembled WGS sequence"/>
</dbReference>
<dbReference type="Gene3D" id="3.30.565.10">
    <property type="entry name" value="Histidine kinase-like ATPase, C-terminal domain"/>
    <property type="match status" value="1"/>
</dbReference>
<dbReference type="Pfam" id="PF07730">
    <property type="entry name" value="HisKA_3"/>
    <property type="match status" value="1"/>
</dbReference>
<dbReference type="Pfam" id="PF02518">
    <property type="entry name" value="HATPase_c"/>
    <property type="match status" value="1"/>
</dbReference>
<feature type="transmembrane region" description="Helical" evidence="8">
    <location>
        <begin position="244"/>
        <end position="263"/>
    </location>
</feature>
<evidence type="ECO:0000256" key="3">
    <source>
        <dbReference type="ARBA" id="ARBA00022679"/>
    </source>
</evidence>
<gene>
    <name evidence="10" type="ORF">SAMN05518683_12441</name>
</gene>
<keyword evidence="8" id="KW-1133">Transmembrane helix</keyword>
<evidence type="ECO:0000256" key="2">
    <source>
        <dbReference type="ARBA" id="ARBA00012438"/>
    </source>
</evidence>
<evidence type="ECO:0000256" key="4">
    <source>
        <dbReference type="ARBA" id="ARBA00022741"/>
    </source>
</evidence>
<keyword evidence="8" id="KW-0472">Membrane</keyword>
<dbReference type="EC" id="2.7.13.3" evidence="2"/>
<dbReference type="PANTHER" id="PTHR24421:SF60">
    <property type="entry name" value="SENSOR HISTIDINE KINASE COMP"/>
    <property type="match status" value="1"/>
</dbReference>
<dbReference type="GO" id="GO:0000155">
    <property type="term" value="F:phosphorelay sensor kinase activity"/>
    <property type="evidence" value="ECO:0007669"/>
    <property type="project" value="InterPro"/>
</dbReference>
<keyword evidence="5 10" id="KW-0418">Kinase</keyword>
<keyword evidence="3" id="KW-0808">Transferase</keyword>
<dbReference type="InterPro" id="IPR011712">
    <property type="entry name" value="Sig_transdc_His_kin_sub3_dim/P"/>
</dbReference>
<feature type="transmembrane region" description="Helical" evidence="8">
    <location>
        <begin position="118"/>
        <end position="141"/>
    </location>
</feature>
<dbReference type="InterPro" id="IPR003594">
    <property type="entry name" value="HATPase_dom"/>
</dbReference>
<dbReference type="CDD" id="cd16917">
    <property type="entry name" value="HATPase_UhpB-NarQ-NarX-like"/>
    <property type="match status" value="1"/>
</dbReference>
<dbReference type="SUPFAM" id="SSF55781">
    <property type="entry name" value="GAF domain-like"/>
    <property type="match status" value="1"/>
</dbReference>
<dbReference type="GO" id="GO:0046983">
    <property type="term" value="F:protein dimerization activity"/>
    <property type="evidence" value="ECO:0007669"/>
    <property type="project" value="InterPro"/>
</dbReference>
<feature type="transmembrane region" description="Helical" evidence="8">
    <location>
        <begin position="275"/>
        <end position="296"/>
    </location>
</feature>
<keyword evidence="7" id="KW-0902">Two-component regulatory system</keyword>
<feature type="transmembrane region" description="Helical" evidence="8">
    <location>
        <begin position="368"/>
        <end position="387"/>
    </location>
</feature>
<feature type="transmembrane region" description="Helical" evidence="8">
    <location>
        <begin position="308"/>
        <end position="329"/>
    </location>
</feature>
<dbReference type="GO" id="GO:0016020">
    <property type="term" value="C:membrane"/>
    <property type="evidence" value="ECO:0007669"/>
    <property type="project" value="InterPro"/>
</dbReference>
<evidence type="ECO:0000256" key="6">
    <source>
        <dbReference type="ARBA" id="ARBA00022840"/>
    </source>
</evidence>
<dbReference type="SUPFAM" id="SSF50156">
    <property type="entry name" value="PDZ domain-like"/>
    <property type="match status" value="1"/>
</dbReference>
<dbReference type="SUPFAM" id="SSF55874">
    <property type="entry name" value="ATPase domain of HSP90 chaperone/DNA topoisomerase II/histidine kinase"/>
    <property type="match status" value="1"/>
</dbReference>
<dbReference type="Pfam" id="PF00595">
    <property type="entry name" value="PDZ"/>
    <property type="match status" value="1"/>
</dbReference>
<feature type="domain" description="Histidine kinase" evidence="9">
    <location>
        <begin position="680"/>
        <end position="770"/>
    </location>
</feature>
<dbReference type="SMART" id="SM00387">
    <property type="entry name" value="HATPase_c"/>
    <property type="match status" value="1"/>
</dbReference>
<feature type="transmembrane region" description="Helical" evidence="8">
    <location>
        <begin position="148"/>
        <end position="166"/>
    </location>
</feature>
<keyword evidence="8" id="KW-0812">Transmembrane</keyword>
<dbReference type="GO" id="GO:0005524">
    <property type="term" value="F:ATP binding"/>
    <property type="evidence" value="ECO:0007669"/>
    <property type="project" value="UniProtKB-KW"/>
</dbReference>
<dbReference type="EMBL" id="FOXD01000024">
    <property type="protein sequence ID" value="SFQ26412.1"/>
    <property type="molecule type" value="Genomic_DNA"/>
</dbReference>
<evidence type="ECO:0000256" key="7">
    <source>
        <dbReference type="ARBA" id="ARBA00023012"/>
    </source>
</evidence>
<feature type="transmembrane region" description="Helical" evidence="8">
    <location>
        <begin position="12"/>
        <end position="31"/>
    </location>
</feature>
<protein>
    <recommendedName>
        <fullName evidence="2">histidine kinase</fullName>
        <ecNumber evidence="2">2.7.13.3</ecNumber>
    </recommendedName>
</protein>
<feature type="transmembrane region" description="Helical" evidence="8">
    <location>
        <begin position="341"/>
        <end position="362"/>
    </location>
</feature>
<dbReference type="PROSITE" id="PS50109">
    <property type="entry name" value="HIS_KIN"/>
    <property type="match status" value="1"/>
</dbReference>
<dbReference type="InterPro" id="IPR036034">
    <property type="entry name" value="PDZ_sf"/>
</dbReference>
<evidence type="ECO:0000256" key="8">
    <source>
        <dbReference type="SAM" id="Phobius"/>
    </source>
</evidence>
<dbReference type="Gene3D" id="2.30.42.10">
    <property type="match status" value="1"/>
</dbReference>
<evidence type="ECO:0000313" key="11">
    <source>
        <dbReference type="Proteomes" id="UP000198892"/>
    </source>
</evidence>
<accession>A0A1I5X322</accession>
<feature type="transmembrane region" description="Helical" evidence="8">
    <location>
        <begin position="178"/>
        <end position="199"/>
    </location>
</feature>
<dbReference type="InterPro" id="IPR050482">
    <property type="entry name" value="Sensor_HK_TwoCompSys"/>
</dbReference>
<name>A0A1I5X322_9BACI</name>
<keyword evidence="6" id="KW-0067">ATP-binding</keyword>
<reference evidence="11" key="1">
    <citation type="submission" date="2016-10" db="EMBL/GenBank/DDBJ databases">
        <authorList>
            <person name="Varghese N."/>
            <person name="Submissions S."/>
        </authorList>
    </citation>
    <scope>NUCLEOTIDE SEQUENCE [LARGE SCALE GENOMIC DNA]</scope>
    <source>
        <strain evidence="11">S7</strain>
    </source>
</reference>
<dbReference type="STRING" id="1884432.SAMN05518683_12441"/>
<evidence type="ECO:0000259" key="9">
    <source>
        <dbReference type="PROSITE" id="PS50109"/>
    </source>
</evidence>
<evidence type="ECO:0000256" key="1">
    <source>
        <dbReference type="ARBA" id="ARBA00000085"/>
    </source>
</evidence>
<sequence>MNKYVRYETIPVGFFLIIVVVTAAYLVYITISETYVGLDVQQNNNGRWEITNVNPVGWAEQHNIQKGDIVLEVNGQAPSTFSSVQQYGVIGKMEQMRVLRDGRQLEFNVRIPFQFSTFLYHTLLPLGVFLILLGFSLYIYWKKPTEPIALFLIAFLSAVGFGYLSAGASARLDTFARLLNSFSLMMVPALFLHFHYQYFLKYRIQLIHWKLLAFVYAVNISIVFLEGLSKVIYTGGMYEWIRDAQLALFSIEMLFGFCVLIYYYFKFRSTIHKTVFQNTIFSVIVSFFPFIFLTALPDTLFDIKLLPASVTAAFLTVLPVFFLYFVLTNKVFDIDFINSRLRYYAFQSLILTGIVSASVVFFTNLTHIQWARFILLIYGSFIIFFYLEDKLNIRGLFKDQHDYEISLDRFSQDVAKILKKDELNDRLIQEIKEVLPVQHTSIITFSKQDGETRLSAGDEGCPQHLIKKQLTYHQSQRTIGSQFKIEDGICSIINEQHDSIQVLWIEQKVNHTPFNKDERHWISILVHYTSIVYENFQLLENVTEELNYSLYNGQTMPPWMLRLLFRLSEKERARLSYDLHDSALQEQLIWYRKVEEMLAQKQLTDSLKEQLSQLRQGLLSVVDQIRETCTLLRPPFLKDTGIAEALSYLVEHYQTRESFDIQFSSCDFNSILGDEQALALYRIVQELLNNAAKHSKAQCVDIEVRNEGNQFIMTYSDDGVGLPSKGEFHSTQMMGMTGIRQRVNSIHGTIEILSPEGSGLEVVILFPSEQEFTNHFK</sequence>
<dbReference type="InterPro" id="IPR001478">
    <property type="entry name" value="PDZ"/>
</dbReference>
<feature type="transmembrane region" description="Helical" evidence="8">
    <location>
        <begin position="211"/>
        <end position="232"/>
    </location>
</feature>
<keyword evidence="11" id="KW-1185">Reference proteome</keyword>
<dbReference type="OrthoDB" id="9781904at2"/>
<proteinExistence type="predicted"/>
<dbReference type="InterPro" id="IPR005467">
    <property type="entry name" value="His_kinase_dom"/>
</dbReference>
<dbReference type="RefSeq" id="WP_093338947.1">
    <property type="nucleotide sequence ID" value="NZ_FOXD01000024.1"/>
</dbReference>
<organism evidence="10 11">
    <name type="scientific">Salibacterium halotolerans</name>
    <dbReference type="NCBI Taxonomy" id="1884432"/>
    <lineage>
        <taxon>Bacteria</taxon>
        <taxon>Bacillati</taxon>
        <taxon>Bacillota</taxon>
        <taxon>Bacilli</taxon>
        <taxon>Bacillales</taxon>
        <taxon>Bacillaceae</taxon>
    </lineage>
</organism>
<dbReference type="InterPro" id="IPR036890">
    <property type="entry name" value="HATPase_C_sf"/>
</dbReference>
<evidence type="ECO:0000313" key="10">
    <source>
        <dbReference type="EMBL" id="SFQ26412.1"/>
    </source>
</evidence>
<dbReference type="PANTHER" id="PTHR24421">
    <property type="entry name" value="NITRATE/NITRITE SENSOR PROTEIN NARX-RELATED"/>
    <property type="match status" value="1"/>
</dbReference>